<gene>
    <name evidence="1" type="ORF">HannXRQ_Chr05g0146661</name>
</gene>
<proteinExistence type="predicted"/>
<reference evidence="2" key="1">
    <citation type="journal article" date="2017" name="Nature">
        <title>The sunflower genome provides insights into oil metabolism, flowering and Asterid evolution.</title>
        <authorList>
            <person name="Badouin H."/>
            <person name="Gouzy J."/>
            <person name="Grassa C.J."/>
            <person name="Murat F."/>
            <person name="Staton S.E."/>
            <person name="Cottret L."/>
            <person name="Lelandais-Briere C."/>
            <person name="Owens G.L."/>
            <person name="Carrere S."/>
            <person name="Mayjonade B."/>
            <person name="Legrand L."/>
            <person name="Gill N."/>
            <person name="Kane N.C."/>
            <person name="Bowers J.E."/>
            <person name="Hubner S."/>
            <person name="Bellec A."/>
            <person name="Berard A."/>
            <person name="Berges H."/>
            <person name="Blanchet N."/>
            <person name="Boniface M.C."/>
            <person name="Brunel D."/>
            <person name="Catrice O."/>
            <person name="Chaidir N."/>
            <person name="Claudel C."/>
            <person name="Donnadieu C."/>
            <person name="Faraut T."/>
            <person name="Fievet G."/>
            <person name="Helmstetter N."/>
            <person name="King M."/>
            <person name="Knapp S.J."/>
            <person name="Lai Z."/>
            <person name="Le Paslier M.C."/>
            <person name="Lippi Y."/>
            <person name="Lorenzon L."/>
            <person name="Mandel J.R."/>
            <person name="Marage G."/>
            <person name="Marchand G."/>
            <person name="Marquand E."/>
            <person name="Bret-Mestries E."/>
            <person name="Morien E."/>
            <person name="Nambeesan S."/>
            <person name="Nguyen T."/>
            <person name="Pegot-Espagnet P."/>
            <person name="Pouilly N."/>
            <person name="Raftis F."/>
            <person name="Sallet E."/>
            <person name="Schiex T."/>
            <person name="Thomas J."/>
            <person name="Vandecasteele C."/>
            <person name="Vares D."/>
            <person name="Vear F."/>
            <person name="Vautrin S."/>
            <person name="Crespi M."/>
            <person name="Mangin B."/>
            <person name="Burke J.M."/>
            <person name="Salse J."/>
            <person name="Munos S."/>
            <person name="Vincourt P."/>
            <person name="Rieseberg L.H."/>
            <person name="Langlade N.B."/>
        </authorList>
    </citation>
    <scope>NUCLEOTIDE SEQUENCE [LARGE SCALE GENOMIC DNA]</scope>
    <source>
        <strain evidence="2">cv. SF193</strain>
    </source>
</reference>
<dbReference type="InParanoid" id="A0A251UPN2"/>
<evidence type="ECO:0000313" key="2">
    <source>
        <dbReference type="Proteomes" id="UP000215914"/>
    </source>
</evidence>
<accession>A0A251UPN2</accession>
<keyword evidence="2" id="KW-1185">Reference proteome</keyword>
<dbReference type="AlphaFoldDB" id="A0A251UPN2"/>
<organism evidence="1 2">
    <name type="scientific">Helianthus annuus</name>
    <name type="common">Common sunflower</name>
    <dbReference type="NCBI Taxonomy" id="4232"/>
    <lineage>
        <taxon>Eukaryota</taxon>
        <taxon>Viridiplantae</taxon>
        <taxon>Streptophyta</taxon>
        <taxon>Embryophyta</taxon>
        <taxon>Tracheophyta</taxon>
        <taxon>Spermatophyta</taxon>
        <taxon>Magnoliopsida</taxon>
        <taxon>eudicotyledons</taxon>
        <taxon>Gunneridae</taxon>
        <taxon>Pentapetalae</taxon>
        <taxon>asterids</taxon>
        <taxon>campanulids</taxon>
        <taxon>Asterales</taxon>
        <taxon>Asteraceae</taxon>
        <taxon>Asteroideae</taxon>
        <taxon>Heliantheae alliance</taxon>
        <taxon>Heliantheae</taxon>
        <taxon>Helianthus</taxon>
    </lineage>
</organism>
<protein>
    <submittedName>
        <fullName evidence="1">Uncharacterized protein</fullName>
    </submittedName>
</protein>
<dbReference type="Proteomes" id="UP000215914">
    <property type="component" value="Chromosome 5"/>
</dbReference>
<dbReference type="EMBL" id="CM007894">
    <property type="protein sequence ID" value="OTG25347.1"/>
    <property type="molecule type" value="Genomic_DNA"/>
</dbReference>
<name>A0A251UPN2_HELAN</name>
<evidence type="ECO:0000313" key="1">
    <source>
        <dbReference type="EMBL" id="OTG25347.1"/>
    </source>
</evidence>
<sequence length="67" mass="7886">MHINCLMKCFYQIFEFIEQWVKIGLLAKNKVKADCSDLEYSDLCTKCEKVFSHQNTKLCIAKQQHSI</sequence>